<dbReference type="PROSITE" id="PS51301">
    <property type="entry name" value="KILA_N"/>
    <property type="match status" value="1"/>
</dbReference>
<accession>A0A4Y2GT53</accession>
<feature type="domain" description="KilA-N" evidence="2">
    <location>
        <begin position="17"/>
        <end position="121"/>
    </location>
</feature>
<evidence type="ECO:0000313" key="3">
    <source>
        <dbReference type="EMBL" id="GBM55314.1"/>
    </source>
</evidence>
<sequence length="192" mass="23029">MDTSSFIDVCYEQIKDHYWYGSLGDFKLIINRNTGRFNATKLCNDGGKVFENWYRNKKTKKLIEYYRHHNNDFIEMKKENKDDIDTPIISGTYLPEELILSLAFWMSQDIYDRVYKIVRSYFVCEVNERCRNEVGRLHERIQQLECQVEQLRLENEKYRPEDVNLKTVDTKKLHIFTLIKKNSPNACFSCNL</sequence>
<proteinExistence type="predicted"/>
<reference evidence="3 4" key="1">
    <citation type="journal article" date="2019" name="Sci. Rep.">
        <title>Orb-weaving spider Araneus ventricosus genome elucidates the spidroin gene catalogue.</title>
        <authorList>
            <person name="Kono N."/>
            <person name="Nakamura H."/>
            <person name="Ohtoshi R."/>
            <person name="Moran D.A.P."/>
            <person name="Shinohara A."/>
            <person name="Yoshida Y."/>
            <person name="Fujiwara M."/>
            <person name="Mori M."/>
            <person name="Tomita M."/>
            <person name="Arakawa K."/>
        </authorList>
    </citation>
    <scope>NUCLEOTIDE SEQUENCE [LARGE SCALE GENOMIC DNA]</scope>
</reference>
<keyword evidence="4" id="KW-1185">Reference proteome</keyword>
<feature type="coiled-coil region" evidence="1">
    <location>
        <begin position="127"/>
        <end position="161"/>
    </location>
</feature>
<dbReference type="AlphaFoldDB" id="A0A4Y2GT53"/>
<keyword evidence="1" id="KW-0175">Coiled coil</keyword>
<dbReference type="Pfam" id="PF04383">
    <property type="entry name" value="KilA-N"/>
    <property type="match status" value="1"/>
</dbReference>
<comment type="caution">
    <text evidence="3">The sequence shown here is derived from an EMBL/GenBank/DDBJ whole genome shotgun (WGS) entry which is preliminary data.</text>
</comment>
<name>A0A4Y2GT53_ARAVE</name>
<evidence type="ECO:0000256" key="1">
    <source>
        <dbReference type="SAM" id="Coils"/>
    </source>
</evidence>
<dbReference type="InterPro" id="IPR017880">
    <property type="entry name" value="KilA_N"/>
</dbReference>
<dbReference type="InterPro" id="IPR018004">
    <property type="entry name" value="KilA/APSES_HTH"/>
</dbReference>
<protein>
    <submittedName>
        <fullName evidence="3">KilA-N domain-containing protein 313L</fullName>
    </submittedName>
</protein>
<dbReference type="Proteomes" id="UP000499080">
    <property type="component" value="Unassembled WGS sequence"/>
</dbReference>
<evidence type="ECO:0000259" key="2">
    <source>
        <dbReference type="PROSITE" id="PS51301"/>
    </source>
</evidence>
<dbReference type="EMBL" id="BGPR01178653">
    <property type="protein sequence ID" value="GBM55314.1"/>
    <property type="molecule type" value="Genomic_DNA"/>
</dbReference>
<organism evidence="3 4">
    <name type="scientific">Araneus ventricosus</name>
    <name type="common">Orbweaver spider</name>
    <name type="synonym">Epeira ventricosa</name>
    <dbReference type="NCBI Taxonomy" id="182803"/>
    <lineage>
        <taxon>Eukaryota</taxon>
        <taxon>Metazoa</taxon>
        <taxon>Ecdysozoa</taxon>
        <taxon>Arthropoda</taxon>
        <taxon>Chelicerata</taxon>
        <taxon>Arachnida</taxon>
        <taxon>Araneae</taxon>
        <taxon>Araneomorphae</taxon>
        <taxon>Entelegynae</taxon>
        <taxon>Araneoidea</taxon>
        <taxon>Araneidae</taxon>
        <taxon>Araneus</taxon>
    </lineage>
</organism>
<gene>
    <name evidence="3" type="primary">IIV6-313L_0</name>
    <name evidence="3" type="ORF">AVEN_89835_1</name>
</gene>
<dbReference type="OrthoDB" id="6472712at2759"/>
<evidence type="ECO:0000313" key="4">
    <source>
        <dbReference type="Proteomes" id="UP000499080"/>
    </source>
</evidence>